<dbReference type="Pfam" id="PF08323">
    <property type="entry name" value="Glyco_transf_5"/>
    <property type="match status" value="1"/>
</dbReference>
<dbReference type="InterPro" id="IPR013534">
    <property type="entry name" value="Starch_synth_cat_dom"/>
</dbReference>
<dbReference type="Gene3D" id="3.40.50.2000">
    <property type="entry name" value="Glycogen Phosphorylase B"/>
    <property type="match status" value="2"/>
</dbReference>
<gene>
    <name evidence="7" type="primary">glgA</name>
    <name evidence="11" type="ORF">SAMN04487864_11361</name>
</gene>
<dbReference type="GO" id="GO:0005978">
    <property type="term" value="P:glycogen biosynthetic process"/>
    <property type="evidence" value="ECO:0007669"/>
    <property type="project" value="UniProtKB-UniRule"/>
</dbReference>
<dbReference type="RefSeq" id="WP_143006000.1">
    <property type="nucleotide sequence ID" value="NZ_FMYW01000013.1"/>
</dbReference>
<dbReference type="EMBL" id="FMYW01000013">
    <property type="protein sequence ID" value="SDC66373.1"/>
    <property type="molecule type" value="Genomic_DNA"/>
</dbReference>
<comment type="function">
    <text evidence="2 7">Synthesizes alpha-1,4-glucan chains using ADP-glucose.</text>
</comment>
<keyword evidence="5 7" id="KW-0808">Transferase</keyword>
<dbReference type="GO" id="GO:0004373">
    <property type="term" value="F:alpha-1,4-glucan glucosyltransferase (UDP-glucose donor) activity"/>
    <property type="evidence" value="ECO:0007669"/>
    <property type="project" value="InterPro"/>
</dbReference>
<dbReference type="AlphaFoldDB" id="A0A1G6NEW7"/>
<evidence type="ECO:0000313" key="11">
    <source>
        <dbReference type="EMBL" id="SDC66373.1"/>
    </source>
</evidence>
<keyword evidence="4 7" id="KW-0328">Glycosyltransferase</keyword>
<dbReference type="SUPFAM" id="SSF53756">
    <property type="entry name" value="UDP-Glycosyltransferase/glycogen phosphorylase"/>
    <property type="match status" value="1"/>
</dbReference>
<evidence type="ECO:0000256" key="8">
    <source>
        <dbReference type="SAM" id="MobiDB-lite"/>
    </source>
</evidence>
<feature type="domain" description="Starch synthase catalytic" evidence="10">
    <location>
        <begin position="2"/>
        <end position="234"/>
    </location>
</feature>
<evidence type="ECO:0000256" key="2">
    <source>
        <dbReference type="ARBA" id="ARBA00002764"/>
    </source>
</evidence>
<feature type="domain" description="Glycosyl transferase family 1" evidence="9">
    <location>
        <begin position="294"/>
        <end position="437"/>
    </location>
</feature>
<keyword evidence="12" id="KW-1185">Reference proteome</keyword>
<evidence type="ECO:0000256" key="7">
    <source>
        <dbReference type="HAMAP-Rule" id="MF_00484"/>
    </source>
</evidence>
<dbReference type="UniPathway" id="UPA00164"/>
<dbReference type="GO" id="GO:0009011">
    <property type="term" value="F:alpha-1,4-glucan glucosyltransferase (ADP-glucose donor) activity"/>
    <property type="evidence" value="ECO:0007669"/>
    <property type="project" value="UniProtKB-UniRule"/>
</dbReference>
<feature type="compositionally biased region" description="Low complexity" evidence="8">
    <location>
        <begin position="632"/>
        <end position="646"/>
    </location>
</feature>
<dbReference type="NCBIfam" id="NF001898">
    <property type="entry name" value="PRK00654.1-1"/>
    <property type="match status" value="1"/>
</dbReference>
<feature type="compositionally biased region" description="Basic residues" evidence="8">
    <location>
        <begin position="575"/>
        <end position="584"/>
    </location>
</feature>
<keyword evidence="6 7" id="KW-0320">Glycogen biosynthesis</keyword>
<dbReference type="Pfam" id="PF00534">
    <property type="entry name" value="Glycos_transf_1"/>
    <property type="match status" value="1"/>
</dbReference>
<reference evidence="12" key="1">
    <citation type="submission" date="2016-10" db="EMBL/GenBank/DDBJ databases">
        <authorList>
            <person name="Varghese N."/>
            <person name="Submissions S."/>
        </authorList>
    </citation>
    <scope>NUCLEOTIDE SEQUENCE [LARGE SCALE GENOMIC DNA]</scope>
    <source>
        <strain evidence="12">DSM 11005</strain>
    </source>
</reference>
<dbReference type="HAMAP" id="MF_00484">
    <property type="entry name" value="Glycogen_synth"/>
    <property type="match status" value="1"/>
</dbReference>
<sequence>MKVLFVASEAAPFIKTGGLADVMGALPKALQALGVEPALVIPNYEGVGEEYKNAMETVFEGSVDLSWRNQYLGVKKLVQDGIPVYFIDNEYYFKRDKLYGYDDDAERFAYFSKAALTMLHYIDFKPDVIHTNDWHTGLLGAYLKEDFMQDPYFQGMKNVYTIHNLKYQGVFGRNIVEDVLGLPLHLLYNGNIENDGDVNFMKAGMCYADFITTVSPSYAEEITYPYFGEGLEDYVALCAGKISGILNGLDEQEYNPETDPHIPVRFDASNVLVKKPLAKEALQRELGLTVNREIPVVGMITRLVEAKGLDLVMHIMDELMEEQVQLVVVGTGDEEYANALRELAWRHPGSVSVNILFNEGLARRVYAGADMFIMPSRYEACGLSQMIAMRYGTVPVVRETGGLKDSVINFDKYNTPEGNGFSFANFNAHELLFTIKRGLTCFAEKPLWEKIVYNAMHSDNSWNRSAQAYADLYAKVVEDNTATVESVSEEQVEEATEEILAAVKGEETAEEPVNAVVVAAETAEAEKAAQTADEEVIAEAAPETEQAPAAETKAEEDKAPEKPEEAEAAAEPAKKKTTAKRTTKKAADKATETKKTAAKKTTAKKATSKKSTAATEEETTVKKTTAKKATSKKSAAATEEGTAAKKTSARKTTAKKKADTTAEVTTEAVEATAPKKRGRKPGTKTTKKDAE</sequence>
<dbReference type="PANTHER" id="PTHR45825">
    <property type="entry name" value="GRANULE-BOUND STARCH SYNTHASE 1, CHLOROPLASTIC/AMYLOPLASTIC"/>
    <property type="match status" value="1"/>
</dbReference>
<dbReference type="EC" id="2.4.1.21" evidence="7"/>
<evidence type="ECO:0000256" key="6">
    <source>
        <dbReference type="ARBA" id="ARBA00023056"/>
    </source>
</evidence>
<feature type="compositionally biased region" description="Basic and acidic residues" evidence="8">
    <location>
        <begin position="585"/>
        <end position="595"/>
    </location>
</feature>
<accession>A0A1G6NEW7</accession>
<feature type="compositionally biased region" description="Basic and acidic residues" evidence="8">
    <location>
        <begin position="552"/>
        <end position="565"/>
    </location>
</feature>
<dbReference type="NCBIfam" id="TIGR02095">
    <property type="entry name" value="glgA"/>
    <property type="match status" value="1"/>
</dbReference>
<evidence type="ECO:0000256" key="1">
    <source>
        <dbReference type="ARBA" id="ARBA00001478"/>
    </source>
</evidence>
<evidence type="ECO:0000259" key="9">
    <source>
        <dbReference type="Pfam" id="PF00534"/>
    </source>
</evidence>
<evidence type="ECO:0000259" key="10">
    <source>
        <dbReference type="Pfam" id="PF08323"/>
    </source>
</evidence>
<feature type="compositionally biased region" description="Low complexity" evidence="8">
    <location>
        <begin position="661"/>
        <end position="672"/>
    </location>
</feature>
<organism evidence="11 12">
    <name type="scientific">Succiniclasticum ruminis</name>
    <dbReference type="NCBI Taxonomy" id="40841"/>
    <lineage>
        <taxon>Bacteria</taxon>
        <taxon>Bacillati</taxon>
        <taxon>Bacillota</taxon>
        <taxon>Negativicutes</taxon>
        <taxon>Acidaminococcales</taxon>
        <taxon>Acidaminococcaceae</taxon>
        <taxon>Succiniclasticum</taxon>
    </lineage>
</organism>
<comment type="catalytic activity">
    <reaction evidence="1 7">
        <text>[(1-&gt;4)-alpha-D-glucosyl](n) + ADP-alpha-D-glucose = [(1-&gt;4)-alpha-D-glucosyl](n+1) + ADP + H(+)</text>
        <dbReference type="Rhea" id="RHEA:18189"/>
        <dbReference type="Rhea" id="RHEA-COMP:9584"/>
        <dbReference type="Rhea" id="RHEA-COMP:9587"/>
        <dbReference type="ChEBI" id="CHEBI:15378"/>
        <dbReference type="ChEBI" id="CHEBI:15444"/>
        <dbReference type="ChEBI" id="CHEBI:57498"/>
        <dbReference type="ChEBI" id="CHEBI:456216"/>
        <dbReference type="EC" id="2.4.1.21"/>
    </reaction>
</comment>
<feature type="compositionally biased region" description="Low complexity" evidence="8">
    <location>
        <begin position="541"/>
        <end position="551"/>
    </location>
</feature>
<protein>
    <recommendedName>
        <fullName evidence="7">Glycogen synthase</fullName>
        <ecNumber evidence="7">2.4.1.21</ecNumber>
    </recommendedName>
    <alternativeName>
        <fullName evidence="7">Starch [bacterial glycogen] synthase</fullName>
    </alternativeName>
</protein>
<feature type="compositionally biased region" description="Basic residues" evidence="8">
    <location>
        <begin position="596"/>
        <end position="608"/>
    </location>
</feature>
<name>A0A1G6NEW7_9FIRM</name>
<dbReference type="InterPro" id="IPR001296">
    <property type="entry name" value="Glyco_trans_1"/>
</dbReference>
<dbReference type="CDD" id="cd03791">
    <property type="entry name" value="GT5_Glycogen_synthase_DULL1-like"/>
    <property type="match status" value="1"/>
</dbReference>
<dbReference type="OrthoDB" id="9808590at2"/>
<evidence type="ECO:0000313" key="12">
    <source>
        <dbReference type="Proteomes" id="UP000198943"/>
    </source>
</evidence>
<dbReference type="Proteomes" id="UP000198943">
    <property type="component" value="Unassembled WGS sequence"/>
</dbReference>
<feature type="region of interest" description="Disordered" evidence="8">
    <location>
        <begin position="541"/>
        <end position="691"/>
    </location>
</feature>
<evidence type="ECO:0000256" key="4">
    <source>
        <dbReference type="ARBA" id="ARBA00022676"/>
    </source>
</evidence>
<comment type="similarity">
    <text evidence="3 7">Belongs to the glycosyltransferase 1 family. Bacterial/plant glycogen synthase subfamily.</text>
</comment>
<evidence type="ECO:0000256" key="5">
    <source>
        <dbReference type="ARBA" id="ARBA00022679"/>
    </source>
</evidence>
<feature type="binding site" evidence="7">
    <location>
        <position position="15"/>
    </location>
    <ligand>
        <name>ADP-alpha-D-glucose</name>
        <dbReference type="ChEBI" id="CHEBI:57498"/>
    </ligand>
</feature>
<dbReference type="PANTHER" id="PTHR45825:SF11">
    <property type="entry name" value="ALPHA AMYLASE DOMAIN-CONTAINING PROTEIN"/>
    <property type="match status" value="1"/>
</dbReference>
<dbReference type="InterPro" id="IPR011835">
    <property type="entry name" value="GS/SS"/>
</dbReference>
<comment type="pathway">
    <text evidence="7">Glycan biosynthesis; glycogen biosynthesis.</text>
</comment>
<evidence type="ECO:0000256" key="3">
    <source>
        <dbReference type="ARBA" id="ARBA00010281"/>
    </source>
</evidence>
<proteinExistence type="inferred from homology"/>